<sequence length="240" mass="28557">MQQDVAKMPARILLLFEISIFFQRQVLRRRYGKQRTDIWLKRARKLFKSLYPLIPDIGGRKNFLTINLELAAFFMPMVVILKEEHFSTKEIGEFIFDFADRTCNAAPLPFRLIKRSSYFRKRTIEKWRLAAKESSLRKFPADWVFEFVEGGEDYPFGYDIKECGIHKFWRSNGLEEFVPYLCLTDWAKWKSIGIPVERIKTITNGHEICDFRYCREKKECPSGWPPESNPEWTGKFEKTN</sequence>
<name>A0A419EUV4_9BACT</name>
<dbReference type="EMBL" id="QZKI01000095">
    <property type="protein sequence ID" value="RJP68056.1"/>
    <property type="molecule type" value="Genomic_DNA"/>
</dbReference>
<reference evidence="1 2" key="1">
    <citation type="journal article" date="2017" name="ISME J.">
        <title>Energy and carbon metabolisms in a deep terrestrial subsurface fluid microbial community.</title>
        <authorList>
            <person name="Momper L."/>
            <person name="Jungbluth S.P."/>
            <person name="Lee M.D."/>
            <person name="Amend J.P."/>
        </authorList>
    </citation>
    <scope>NUCLEOTIDE SEQUENCE [LARGE SCALE GENOMIC DNA]</scope>
    <source>
        <strain evidence="1">SURF_17</strain>
    </source>
</reference>
<evidence type="ECO:0000313" key="2">
    <source>
        <dbReference type="Proteomes" id="UP000285961"/>
    </source>
</evidence>
<dbReference type="AlphaFoldDB" id="A0A419EUV4"/>
<organism evidence="1 2">
    <name type="scientific">Candidatus Abyssobacteria bacterium SURF_17</name>
    <dbReference type="NCBI Taxonomy" id="2093361"/>
    <lineage>
        <taxon>Bacteria</taxon>
        <taxon>Pseudomonadati</taxon>
        <taxon>Candidatus Hydrogenedentota</taxon>
        <taxon>Candidatus Abyssobacteria</taxon>
    </lineage>
</organism>
<protein>
    <recommendedName>
        <fullName evidence="3">L-2-amino-thiazoline-4-carboxylic acid hydrolase</fullName>
    </recommendedName>
</protein>
<evidence type="ECO:0008006" key="3">
    <source>
        <dbReference type="Google" id="ProtNLM"/>
    </source>
</evidence>
<gene>
    <name evidence="1" type="ORF">C4532_13545</name>
</gene>
<dbReference type="Proteomes" id="UP000285961">
    <property type="component" value="Unassembled WGS sequence"/>
</dbReference>
<dbReference type="InterPro" id="IPR026002">
    <property type="entry name" value="ATC_hydrolase-like"/>
</dbReference>
<evidence type="ECO:0000313" key="1">
    <source>
        <dbReference type="EMBL" id="RJP68056.1"/>
    </source>
</evidence>
<dbReference type="Pfam" id="PF14196">
    <property type="entry name" value="ATC_hydrolase"/>
    <property type="match status" value="1"/>
</dbReference>
<proteinExistence type="predicted"/>
<comment type="caution">
    <text evidence="1">The sequence shown here is derived from an EMBL/GenBank/DDBJ whole genome shotgun (WGS) entry which is preliminary data.</text>
</comment>
<accession>A0A419EUV4</accession>